<feature type="domain" description="Kinesin-like" evidence="2">
    <location>
        <begin position="366"/>
        <end position="429"/>
    </location>
</feature>
<feature type="compositionally biased region" description="Low complexity" evidence="1">
    <location>
        <begin position="655"/>
        <end position="667"/>
    </location>
</feature>
<name>A0A0M3IPH9_ASCLU</name>
<dbReference type="WBParaSite" id="ALUE_0002065701-mRNA-1">
    <property type="protein sequence ID" value="ALUE_0002065701-mRNA-1"/>
    <property type="gene ID" value="ALUE_0002065701"/>
</dbReference>
<keyword evidence="3" id="KW-1185">Reference proteome</keyword>
<dbReference type="Pfam" id="PF12473">
    <property type="entry name" value="DUF3694"/>
    <property type="match status" value="3"/>
</dbReference>
<evidence type="ECO:0000313" key="3">
    <source>
        <dbReference type="Proteomes" id="UP000036681"/>
    </source>
</evidence>
<evidence type="ECO:0000256" key="1">
    <source>
        <dbReference type="SAM" id="MobiDB-lite"/>
    </source>
</evidence>
<reference evidence="4" key="1">
    <citation type="submission" date="2017-02" db="UniProtKB">
        <authorList>
            <consortium name="WormBaseParasite"/>
        </authorList>
    </citation>
    <scope>IDENTIFICATION</scope>
</reference>
<evidence type="ECO:0000259" key="2">
    <source>
        <dbReference type="Pfam" id="PF12473"/>
    </source>
</evidence>
<protein>
    <submittedName>
        <fullName evidence="4">DUF3694 domain-containing protein</fullName>
    </submittedName>
</protein>
<accession>A0A0M3IPH9</accession>
<dbReference type="AlphaFoldDB" id="A0A0M3IPH9"/>
<feature type="domain" description="Kinesin-like" evidence="2">
    <location>
        <begin position="38"/>
        <end position="98"/>
    </location>
</feature>
<feature type="region of interest" description="Disordered" evidence="1">
    <location>
        <begin position="641"/>
        <end position="667"/>
    </location>
</feature>
<feature type="domain" description="Kinesin-like" evidence="2">
    <location>
        <begin position="161"/>
        <end position="221"/>
    </location>
</feature>
<evidence type="ECO:0000313" key="4">
    <source>
        <dbReference type="WBParaSite" id="ALUE_0002065701-mRNA-1"/>
    </source>
</evidence>
<organism evidence="3 4">
    <name type="scientific">Ascaris lumbricoides</name>
    <name type="common">Giant roundworm</name>
    <dbReference type="NCBI Taxonomy" id="6252"/>
    <lineage>
        <taxon>Eukaryota</taxon>
        <taxon>Metazoa</taxon>
        <taxon>Ecdysozoa</taxon>
        <taxon>Nematoda</taxon>
        <taxon>Chromadorea</taxon>
        <taxon>Rhabditida</taxon>
        <taxon>Spirurina</taxon>
        <taxon>Ascaridomorpha</taxon>
        <taxon>Ascaridoidea</taxon>
        <taxon>Ascarididae</taxon>
        <taxon>Ascaris</taxon>
    </lineage>
</organism>
<dbReference type="Proteomes" id="UP000036681">
    <property type="component" value="Unplaced"/>
</dbReference>
<dbReference type="InterPro" id="IPR022164">
    <property type="entry name" value="Kinesin-like"/>
</dbReference>
<proteinExistence type="predicted"/>
<sequence length="667" mass="75338">MANFMESYDKRIIQERWAEVTRRIELQVDIKEMNDNGQYTSVEVHPSSDILCGGIYQLKQGQQRRIVVRVKPVADRGNLPLAFEHISSVSIGCICSRNPAVQKPLDSYQEEDLDRIREQWTKALANRQNYLERQIHNERWAEVTRRIELQVDIKEMNDNGQYTSVEVHPSSDILCGGIYQLKQGQQRRIVVRVKPVADRGNLPLAFEHISSVSIGCICSRNPAVQKPLDSYQEEDLDRIREQWTKALANRQNYLERQIHNLSSKGVNKSANESEREQSLINQWVALTEERNAVSVPAANSDIPGAPADWDPPPGVERHVPVLFLDLNADDMTEEIPSEDGSVRVAGMHTILPKEHCGRMIMLPILEQDTVDLSATCSWDSSIHDHPALNKPSGGNEQIYAILKVVVRVLHPCQIDIIIRKRICMHIYKKASLTERLMKKIVGTVRYSAYSVFLVRLLFLLIDALDGFSSLDVEDRATLAMMAARPSQSIDEDTSANGDSQKDHKQSYIEVYTKSIQVVESMLKLDRLRQEVAINSMLNKLVFSGIFPARGTQERLNRLNHFGAPTQGYRMKRAVSLPNTNSNSLSGIVAYWVKALFLSGFKRKKKMASESAYKKNTCKAIDALYSTMRKLQPLMNTAYRSLAPSSDTTDARRSMEMSTSSSGASSMG</sequence>